<proteinExistence type="inferred from homology"/>
<keyword evidence="4 12" id="KW-0812">Transmembrane</keyword>
<dbReference type="Proteomes" id="UP000184533">
    <property type="component" value="Unassembled WGS sequence"/>
</dbReference>
<evidence type="ECO:0000256" key="12">
    <source>
        <dbReference type="SAM" id="Phobius"/>
    </source>
</evidence>
<dbReference type="STRING" id="1121477.SAMN02745223_02953"/>
<keyword evidence="10" id="KW-0143">Chaperone</keyword>
<dbReference type="SUPFAM" id="SSF158442">
    <property type="entry name" value="DsbB-like"/>
    <property type="match status" value="1"/>
</dbReference>
<dbReference type="Pfam" id="PF02600">
    <property type="entry name" value="DsbB"/>
    <property type="match status" value="1"/>
</dbReference>
<evidence type="ECO:0000256" key="5">
    <source>
        <dbReference type="ARBA" id="ARBA00022982"/>
    </source>
</evidence>
<evidence type="ECO:0000313" key="15">
    <source>
        <dbReference type="Proteomes" id="UP000033608"/>
    </source>
</evidence>
<reference evidence="14 16" key="2">
    <citation type="submission" date="2016-11" db="EMBL/GenBank/DDBJ databases">
        <authorList>
            <person name="Jaros S."/>
            <person name="Januszkiewicz K."/>
            <person name="Wedrychowicz H."/>
        </authorList>
    </citation>
    <scope>NUCLEOTIDE SEQUENCE [LARGE SCALE GENOMIC DNA]</scope>
    <source>
        <strain evidence="14 16">DSM 17137</strain>
    </source>
</reference>
<accession>A0A0F5LRG6</accession>
<gene>
    <name evidence="14" type="ORF">SAMN02745223_02953</name>
    <name evidence="13" type="ORF">VW29_09715</name>
</gene>
<evidence type="ECO:0000256" key="1">
    <source>
        <dbReference type="ARBA" id="ARBA00004141"/>
    </source>
</evidence>
<dbReference type="EMBL" id="LAJF01000068">
    <property type="protein sequence ID" value="KKB84729.1"/>
    <property type="molecule type" value="Genomic_DNA"/>
</dbReference>
<dbReference type="RefSeq" id="WP_046135193.1">
    <property type="nucleotide sequence ID" value="NZ_FQVC01000009.1"/>
</dbReference>
<dbReference type="AlphaFoldDB" id="A0A0F5LRG6"/>
<evidence type="ECO:0000256" key="10">
    <source>
        <dbReference type="ARBA" id="ARBA00023186"/>
    </source>
</evidence>
<feature type="transmembrane region" description="Helical" evidence="12">
    <location>
        <begin position="39"/>
        <end position="57"/>
    </location>
</feature>
<dbReference type="GO" id="GO:0015035">
    <property type="term" value="F:protein-disulfide reductase activity"/>
    <property type="evidence" value="ECO:0007669"/>
    <property type="project" value="InterPro"/>
</dbReference>
<evidence type="ECO:0000313" key="13">
    <source>
        <dbReference type="EMBL" id="KKB84729.1"/>
    </source>
</evidence>
<evidence type="ECO:0000256" key="9">
    <source>
        <dbReference type="ARBA" id="ARBA00023157"/>
    </source>
</evidence>
<dbReference type="InterPro" id="IPR023380">
    <property type="entry name" value="DsbB-like_sf"/>
</dbReference>
<dbReference type="Proteomes" id="UP000033608">
    <property type="component" value="Unassembled WGS sequence"/>
</dbReference>
<keyword evidence="7" id="KW-0560">Oxidoreductase</keyword>
<feature type="transmembrane region" description="Helical" evidence="12">
    <location>
        <begin position="7"/>
        <end position="27"/>
    </location>
</feature>
<keyword evidence="8 12" id="KW-0472">Membrane</keyword>
<evidence type="ECO:0000256" key="4">
    <source>
        <dbReference type="ARBA" id="ARBA00022692"/>
    </source>
</evidence>
<dbReference type="InterPro" id="IPR003752">
    <property type="entry name" value="DiS_bond_form_DsbB/BdbC"/>
</dbReference>
<dbReference type="EMBL" id="FQVC01000009">
    <property type="protein sequence ID" value="SHF55111.1"/>
    <property type="molecule type" value="Genomic_DNA"/>
</dbReference>
<reference evidence="13 15" key="1">
    <citation type="submission" date="2015-03" db="EMBL/GenBank/DDBJ databases">
        <authorList>
            <person name="Hassan Y.I."/>
            <person name="Lepp D."/>
            <person name="Zhou T."/>
        </authorList>
    </citation>
    <scope>NUCLEOTIDE SEQUENCE [LARGE SCALE GENOMIC DNA]</scope>
    <source>
        <strain evidence="13 15">DSM 17137</strain>
    </source>
</reference>
<organism evidence="13 15">
    <name type="scientific">Devosia limi DSM 17137</name>
    <dbReference type="NCBI Taxonomy" id="1121477"/>
    <lineage>
        <taxon>Bacteria</taxon>
        <taxon>Pseudomonadati</taxon>
        <taxon>Pseudomonadota</taxon>
        <taxon>Alphaproteobacteria</taxon>
        <taxon>Hyphomicrobiales</taxon>
        <taxon>Devosiaceae</taxon>
        <taxon>Devosia</taxon>
    </lineage>
</organism>
<evidence type="ECO:0000313" key="16">
    <source>
        <dbReference type="Proteomes" id="UP000184533"/>
    </source>
</evidence>
<dbReference type="Gene3D" id="1.20.1550.10">
    <property type="entry name" value="DsbB-like"/>
    <property type="match status" value="1"/>
</dbReference>
<protein>
    <submittedName>
        <fullName evidence="13 14">Disulfide bond formation protein</fullName>
    </submittedName>
</protein>
<dbReference type="PANTHER" id="PTHR43469:SF1">
    <property type="entry name" value="SPBETA PROPHAGE-DERIVED DISULFIDE BOND FORMATION PROTEIN B"/>
    <property type="match status" value="1"/>
</dbReference>
<keyword evidence="15" id="KW-1185">Reference proteome</keyword>
<sequence>MARSGWNFLFAAWMVALGATLGALFIGEIMGQMPCTTCWYQRIFMFPLIVLLGIAAYRKDLTVWVYALPLVLIGLLVAIYHSLLYTGVIPEPIELCGAGPSCSGDTMLLLGAVPIPFLSLVAFSLISILLVLVARSPSK</sequence>
<keyword evidence="11" id="KW-0676">Redox-active center</keyword>
<dbReference type="HAMAP" id="MF_00287">
    <property type="entry name" value="BdbC"/>
    <property type="match status" value="1"/>
</dbReference>
<keyword evidence="6 12" id="KW-1133">Transmembrane helix</keyword>
<evidence type="ECO:0000256" key="2">
    <source>
        <dbReference type="ARBA" id="ARBA00007602"/>
    </source>
</evidence>
<evidence type="ECO:0000256" key="8">
    <source>
        <dbReference type="ARBA" id="ARBA00023136"/>
    </source>
</evidence>
<comment type="subcellular location">
    <subcellularLocation>
        <location evidence="1">Membrane</location>
        <topology evidence="1">Multi-pass membrane protein</topology>
    </subcellularLocation>
</comment>
<evidence type="ECO:0000256" key="6">
    <source>
        <dbReference type="ARBA" id="ARBA00022989"/>
    </source>
</evidence>
<dbReference type="PANTHER" id="PTHR43469">
    <property type="entry name" value="DISULFIDE FORMATION PROTEIN-RELATED"/>
    <property type="match status" value="1"/>
</dbReference>
<comment type="similarity">
    <text evidence="2">Belongs to the DsbB family. BdbC subfamily.</text>
</comment>
<keyword evidence="3" id="KW-0813">Transport</keyword>
<evidence type="ECO:0000313" key="14">
    <source>
        <dbReference type="EMBL" id="SHF55111.1"/>
    </source>
</evidence>
<dbReference type="InterPro" id="IPR012187">
    <property type="entry name" value="Disulphide_bond_form_BdbC"/>
</dbReference>
<dbReference type="PIRSF" id="PIRSF036659">
    <property type="entry name" value="BdbC"/>
    <property type="match status" value="1"/>
</dbReference>
<dbReference type="GO" id="GO:0016020">
    <property type="term" value="C:membrane"/>
    <property type="evidence" value="ECO:0007669"/>
    <property type="project" value="UniProtKB-SubCell"/>
</dbReference>
<dbReference type="OrthoDB" id="158402at2"/>
<dbReference type="GO" id="GO:0006457">
    <property type="term" value="P:protein folding"/>
    <property type="evidence" value="ECO:0007669"/>
    <property type="project" value="InterPro"/>
</dbReference>
<feature type="transmembrane region" description="Helical" evidence="12">
    <location>
        <begin position="108"/>
        <end position="134"/>
    </location>
</feature>
<evidence type="ECO:0000256" key="7">
    <source>
        <dbReference type="ARBA" id="ARBA00023002"/>
    </source>
</evidence>
<feature type="transmembrane region" description="Helical" evidence="12">
    <location>
        <begin position="64"/>
        <end position="88"/>
    </location>
</feature>
<dbReference type="PATRIC" id="fig|1121477.3.peg.3051"/>
<keyword evidence="9" id="KW-1015">Disulfide bond</keyword>
<name>A0A0F5LRG6_9HYPH</name>
<evidence type="ECO:0000256" key="11">
    <source>
        <dbReference type="ARBA" id="ARBA00023284"/>
    </source>
</evidence>
<evidence type="ECO:0000256" key="3">
    <source>
        <dbReference type="ARBA" id="ARBA00022448"/>
    </source>
</evidence>
<keyword evidence="5" id="KW-0249">Electron transport</keyword>